<keyword evidence="8" id="KW-0547">Nucleotide-binding</keyword>
<keyword evidence="12" id="KW-0902">Two-component regulatory system</keyword>
<evidence type="ECO:0000256" key="1">
    <source>
        <dbReference type="ARBA" id="ARBA00000085"/>
    </source>
</evidence>
<dbReference type="RefSeq" id="WP_121523784.1">
    <property type="nucleotide sequence ID" value="NZ_RCHR01000004.1"/>
</dbReference>
<dbReference type="Pfam" id="PF17203">
    <property type="entry name" value="sCache_3_2"/>
    <property type="match status" value="1"/>
</dbReference>
<proteinExistence type="predicted"/>
<evidence type="ECO:0000313" key="16">
    <source>
        <dbReference type="EMBL" id="RLL43890.1"/>
    </source>
</evidence>
<dbReference type="Gene3D" id="3.30.450.20">
    <property type="entry name" value="PAS domain"/>
    <property type="match status" value="2"/>
</dbReference>
<evidence type="ECO:0000256" key="2">
    <source>
        <dbReference type="ARBA" id="ARBA00004651"/>
    </source>
</evidence>
<dbReference type="InterPro" id="IPR033463">
    <property type="entry name" value="sCache_3"/>
</dbReference>
<dbReference type="GO" id="GO:0005886">
    <property type="term" value="C:plasma membrane"/>
    <property type="evidence" value="ECO:0007669"/>
    <property type="project" value="UniProtKB-SubCell"/>
</dbReference>
<comment type="subcellular location">
    <subcellularLocation>
        <location evidence="2">Cell membrane</location>
        <topology evidence="2">Multi-pass membrane protein</topology>
    </subcellularLocation>
</comment>
<dbReference type="SUPFAM" id="SSF55874">
    <property type="entry name" value="ATPase domain of HSP90 chaperone/DNA topoisomerase II/histidine kinase"/>
    <property type="match status" value="1"/>
</dbReference>
<dbReference type="Pfam" id="PF14689">
    <property type="entry name" value="SPOB_a"/>
    <property type="match status" value="1"/>
</dbReference>
<evidence type="ECO:0000256" key="14">
    <source>
        <dbReference type="SAM" id="Phobius"/>
    </source>
</evidence>
<evidence type="ECO:0000256" key="8">
    <source>
        <dbReference type="ARBA" id="ARBA00022741"/>
    </source>
</evidence>
<dbReference type="PANTHER" id="PTHR43547:SF3">
    <property type="entry name" value="SENSOR PROTEIN CITS"/>
    <property type="match status" value="1"/>
</dbReference>
<evidence type="ECO:0000256" key="5">
    <source>
        <dbReference type="ARBA" id="ARBA00022553"/>
    </source>
</evidence>
<evidence type="ECO:0000256" key="3">
    <source>
        <dbReference type="ARBA" id="ARBA00012438"/>
    </source>
</evidence>
<dbReference type="InterPro" id="IPR029151">
    <property type="entry name" value="Sensor-like_sf"/>
</dbReference>
<dbReference type="EC" id="2.7.13.3" evidence="3"/>
<sequence length="525" mass="59000">MKRVSLQTKILGLVLTLSLFLVFLLTAYFTYMEARQIIEDRGLLALNLSKTISFMPSIIEAFESEDPPKIIQPIAERIRMETGAEFVVVGNRDRIRYSHPVESQIGKQMVGGDSERVFQEGEYYISKAQGSLGLSIRGKAPIFNENSQIIGIVSVGFLVEDVRELVVKNISKELYISVIAVIISILCSYFLAKSIRKDIYGLEPFQIANLYKEKRAVLHAVKEGILSTDHHGIITSMNQQAKELLDIKGSARNIKVEEFLPADYIYRVLQSGDPEIDKEIQWKDKMIIVSCTPIFGDKGVSGAVASFRDKTEIVQMMNTLSEMKEYSEGLRAQTHEYANNLYVLSGLLQLGEYDEALTMIQSETAELKEQNRIVFEQIEDIKVQAILLGKLGKASEKKIKFEIDAESYIGKLPEHIQMSQITIILSNLIDNAFEAVYGSDEPIVKLFATDLGDDIIFEISDNGKGITDQEVQKLFERGFTSKSGELPRGYGLQNVERAVKELKGIIEVTNGTKYTVFAVYLPKEL</sequence>
<organism evidence="16 17">
    <name type="scientific">Oceanobacillus piezotolerans</name>
    <dbReference type="NCBI Taxonomy" id="2448030"/>
    <lineage>
        <taxon>Bacteria</taxon>
        <taxon>Bacillati</taxon>
        <taxon>Bacillota</taxon>
        <taxon>Bacilli</taxon>
        <taxon>Bacillales</taxon>
        <taxon>Bacillaceae</taxon>
        <taxon>Oceanobacillus</taxon>
    </lineage>
</organism>
<dbReference type="GO" id="GO:0000155">
    <property type="term" value="F:phosphorelay sensor kinase activity"/>
    <property type="evidence" value="ECO:0007669"/>
    <property type="project" value="InterPro"/>
</dbReference>
<keyword evidence="17" id="KW-1185">Reference proteome</keyword>
<dbReference type="InterPro" id="IPR016120">
    <property type="entry name" value="Sig_transdc_His_kin_SpoOB"/>
</dbReference>
<dbReference type="PROSITE" id="PS50109">
    <property type="entry name" value="HIS_KIN"/>
    <property type="match status" value="1"/>
</dbReference>
<dbReference type="InterPro" id="IPR036890">
    <property type="entry name" value="HATPase_C_sf"/>
</dbReference>
<dbReference type="SUPFAM" id="SSF55890">
    <property type="entry name" value="Sporulation response regulatory protein Spo0B"/>
    <property type="match status" value="1"/>
</dbReference>
<evidence type="ECO:0000256" key="9">
    <source>
        <dbReference type="ARBA" id="ARBA00022777"/>
    </source>
</evidence>
<evidence type="ECO:0000256" key="13">
    <source>
        <dbReference type="ARBA" id="ARBA00023136"/>
    </source>
</evidence>
<feature type="transmembrane region" description="Helical" evidence="14">
    <location>
        <begin position="174"/>
        <end position="192"/>
    </location>
</feature>
<name>A0A498DAD4_9BACI</name>
<keyword evidence="4" id="KW-1003">Cell membrane</keyword>
<dbReference type="InterPro" id="IPR035965">
    <property type="entry name" value="PAS-like_dom_sf"/>
</dbReference>
<dbReference type="Proteomes" id="UP000270219">
    <property type="component" value="Unassembled WGS sequence"/>
</dbReference>
<keyword evidence="13 14" id="KW-0472">Membrane</keyword>
<evidence type="ECO:0000256" key="11">
    <source>
        <dbReference type="ARBA" id="ARBA00022989"/>
    </source>
</evidence>
<feature type="transmembrane region" description="Helical" evidence="14">
    <location>
        <begin position="12"/>
        <end position="31"/>
    </location>
</feature>
<dbReference type="Gene3D" id="3.30.565.10">
    <property type="entry name" value="Histidine kinase-like ATPase, C-terminal domain"/>
    <property type="match status" value="1"/>
</dbReference>
<dbReference type="Gene3D" id="1.10.287.130">
    <property type="match status" value="1"/>
</dbReference>
<dbReference type="SMART" id="SM00387">
    <property type="entry name" value="HATPase_c"/>
    <property type="match status" value="1"/>
</dbReference>
<dbReference type="InterPro" id="IPR003594">
    <property type="entry name" value="HATPase_dom"/>
</dbReference>
<gene>
    <name evidence="16" type="ORF">D8M04_13360</name>
</gene>
<dbReference type="InterPro" id="IPR005467">
    <property type="entry name" value="His_kinase_dom"/>
</dbReference>
<keyword evidence="10" id="KW-0067">ATP-binding</keyword>
<protein>
    <recommendedName>
        <fullName evidence="3">histidine kinase</fullName>
        <ecNumber evidence="3">2.7.13.3</ecNumber>
    </recommendedName>
</protein>
<evidence type="ECO:0000256" key="12">
    <source>
        <dbReference type="ARBA" id="ARBA00023012"/>
    </source>
</evidence>
<comment type="caution">
    <text evidence="16">The sequence shown here is derived from an EMBL/GenBank/DDBJ whole genome shotgun (WGS) entry which is preliminary data.</text>
</comment>
<keyword evidence="9 16" id="KW-0418">Kinase</keyword>
<dbReference type="AlphaFoldDB" id="A0A498DAD4"/>
<dbReference type="OrthoDB" id="9792686at2"/>
<dbReference type="InterPro" id="IPR039506">
    <property type="entry name" value="SPOB_a"/>
</dbReference>
<evidence type="ECO:0000256" key="10">
    <source>
        <dbReference type="ARBA" id="ARBA00022840"/>
    </source>
</evidence>
<evidence type="ECO:0000256" key="6">
    <source>
        <dbReference type="ARBA" id="ARBA00022679"/>
    </source>
</evidence>
<dbReference type="Pfam" id="PF02518">
    <property type="entry name" value="HATPase_c"/>
    <property type="match status" value="1"/>
</dbReference>
<evidence type="ECO:0000256" key="4">
    <source>
        <dbReference type="ARBA" id="ARBA00022475"/>
    </source>
</evidence>
<evidence type="ECO:0000256" key="7">
    <source>
        <dbReference type="ARBA" id="ARBA00022692"/>
    </source>
</evidence>
<dbReference type="GO" id="GO:0005524">
    <property type="term" value="F:ATP binding"/>
    <property type="evidence" value="ECO:0007669"/>
    <property type="project" value="UniProtKB-KW"/>
</dbReference>
<keyword evidence="5" id="KW-0597">Phosphoprotein</keyword>
<evidence type="ECO:0000313" key="17">
    <source>
        <dbReference type="Proteomes" id="UP000270219"/>
    </source>
</evidence>
<dbReference type="PRINTS" id="PR00344">
    <property type="entry name" value="BCTRLSENSOR"/>
</dbReference>
<dbReference type="EMBL" id="RCHR01000004">
    <property type="protein sequence ID" value="RLL43890.1"/>
    <property type="molecule type" value="Genomic_DNA"/>
</dbReference>
<accession>A0A498DAD4</accession>
<feature type="domain" description="Histidine kinase" evidence="15">
    <location>
        <begin position="332"/>
        <end position="525"/>
    </location>
</feature>
<dbReference type="SUPFAM" id="SSF55785">
    <property type="entry name" value="PYP-like sensor domain (PAS domain)"/>
    <property type="match status" value="1"/>
</dbReference>
<comment type="catalytic activity">
    <reaction evidence="1">
        <text>ATP + protein L-histidine = ADP + protein N-phospho-L-histidine.</text>
        <dbReference type="EC" id="2.7.13.3"/>
    </reaction>
</comment>
<keyword evidence="6" id="KW-0808">Transferase</keyword>
<dbReference type="SUPFAM" id="SSF103190">
    <property type="entry name" value="Sensory domain-like"/>
    <property type="match status" value="1"/>
</dbReference>
<evidence type="ECO:0000259" key="15">
    <source>
        <dbReference type="PROSITE" id="PS50109"/>
    </source>
</evidence>
<keyword evidence="7 14" id="KW-0812">Transmembrane</keyword>
<reference evidence="16 17" key="1">
    <citation type="submission" date="2018-10" db="EMBL/GenBank/DDBJ databases">
        <title>Oceanobacillus sp. YLB-02 draft genome.</title>
        <authorList>
            <person name="Yu L."/>
        </authorList>
    </citation>
    <scope>NUCLEOTIDE SEQUENCE [LARGE SCALE GENOMIC DNA]</scope>
    <source>
        <strain evidence="16 17">YLB-02</strain>
    </source>
</reference>
<keyword evidence="11 14" id="KW-1133">Transmembrane helix</keyword>
<dbReference type="PANTHER" id="PTHR43547">
    <property type="entry name" value="TWO-COMPONENT HISTIDINE KINASE"/>
    <property type="match status" value="1"/>
</dbReference>
<dbReference type="InterPro" id="IPR004358">
    <property type="entry name" value="Sig_transdc_His_kin-like_C"/>
</dbReference>